<dbReference type="EMBL" id="PIPI01000009">
    <property type="protein sequence ID" value="RUO18387.1"/>
    <property type="molecule type" value="Genomic_DNA"/>
</dbReference>
<evidence type="ECO:0000256" key="6">
    <source>
        <dbReference type="ARBA" id="ARBA00022741"/>
    </source>
</evidence>
<dbReference type="GO" id="GO:0046872">
    <property type="term" value="F:metal ion binding"/>
    <property type="evidence" value="ECO:0007669"/>
    <property type="project" value="UniProtKB-KW"/>
</dbReference>
<dbReference type="GO" id="GO:0005524">
    <property type="term" value="F:ATP binding"/>
    <property type="evidence" value="ECO:0007669"/>
    <property type="project" value="UniProtKB-KW"/>
</dbReference>
<evidence type="ECO:0000256" key="4">
    <source>
        <dbReference type="ARBA" id="ARBA00022695"/>
    </source>
</evidence>
<evidence type="ECO:0000256" key="1">
    <source>
        <dbReference type="ARBA" id="ARBA00001946"/>
    </source>
</evidence>
<name>A0A432VQE2_9GAMM</name>
<evidence type="ECO:0000313" key="14">
    <source>
        <dbReference type="EMBL" id="RUO18387.1"/>
    </source>
</evidence>
<protein>
    <submittedName>
        <fullName evidence="14">Multifunctional CCA tRNA nucleotidyl transferase/2'3'-cyclic phosphodiesterase/2'nucleotidase/phosphatase</fullName>
    </submittedName>
</protein>
<feature type="domain" description="Poly A polymerase head" evidence="12">
    <location>
        <begin position="4"/>
        <end position="122"/>
    </location>
</feature>
<evidence type="ECO:0000256" key="9">
    <source>
        <dbReference type="ARBA" id="ARBA00022842"/>
    </source>
</evidence>
<keyword evidence="6" id="KW-0547">Nucleotide-binding</keyword>
<feature type="domain" description="tRNA nucleotidyltransferase/poly(A) polymerase RNA and SrmB- binding" evidence="13">
    <location>
        <begin position="149"/>
        <end position="206"/>
    </location>
</feature>
<proteinExistence type="inferred from homology"/>
<dbReference type="GO" id="GO:0042245">
    <property type="term" value="P:RNA repair"/>
    <property type="evidence" value="ECO:0007669"/>
    <property type="project" value="UniProtKB-KW"/>
</dbReference>
<comment type="caution">
    <text evidence="14">The sequence shown here is derived from an EMBL/GenBank/DDBJ whole genome shotgun (WGS) entry which is preliminary data.</text>
</comment>
<dbReference type="PIRSF" id="PIRSF000813">
    <property type="entry name" value="CCA_bact"/>
    <property type="match status" value="1"/>
</dbReference>
<dbReference type="GO" id="GO:0001680">
    <property type="term" value="P:tRNA 3'-terminal CCA addition"/>
    <property type="evidence" value="ECO:0007669"/>
    <property type="project" value="InterPro"/>
</dbReference>
<dbReference type="InterPro" id="IPR050124">
    <property type="entry name" value="tRNA_CCA-adding_enzyme"/>
</dbReference>
<keyword evidence="9" id="KW-0460">Magnesium</keyword>
<keyword evidence="4" id="KW-0548">Nucleotidyltransferase</keyword>
<gene>
    <name evidence="14" type="ORF">CWE06_11065</name>
</gene>
<evidence type="ECO:0000256" key="7">
    <source>
        <dbReference type="ARBA" id="ARBA00022800"/>
    </source>
</evidence>
<dbReference type="Pfam" id="PF01743">
    <property type="entry name" value="PolyA_pol"/>
    <property type="match status" value="1"/>
</dbReference>
<accession>A0A432VQE2</accession>
<dbReference type="InterPro" id="IPR043519">
    <property type="entry name" value="NT_sf"/>
</dbReference>
<dbReference type="Pfam" id="PF12627">
    <property type="entry name" value="PolyA_pol_RNAbd"/>
    <property type="match status" value="1"/>
</dbReference>
<keyword evidence="5" id="KW-0479">Metal-binding</keyword>
<dbReference type="GO" id="GO:0003723">
    <property type="term" value="F:RNA binding"/>
    <property type="evidence" value="ECO:0007669"/>
    <property type="project" value="UniProtKB-KW"/>
</dbReference>
<evidence type="ECO:0000256" key="11">
    <source>
        <dbReference type="RuleBase" id="RU003953"/>
    </source>
</evidence>
<dbReference type="GO" id="GO:0004810">
    <property type="term" value="F:CCA tRNA nucleotidyltransferase activity"/>
    <property type="evidence" value="ECO:0007669"/>
    <property type="project" value="InterPro"/>
</dbReference>
<dbReference type="InterPro" id="IPR012006">
    <property type="entry name" value="CCA_bact"/>
</dbReference>
<evidence type="ECO:0000259" key="13">
    <source>
        <dbReference type="Pfam" id="PF12627"/>
    </source>
</evidence>
<sequence length="387" mass="43542">MKVYRVGGAVRDELLGLTPHEHDYVVVGATPEAMLALGFQQVGKDFPVFLHPQSKEEYALARTERKSGRGYTGFSCYADPDVTLEEDLQRRDLTINAIAMADDGSLIDPYGGRRDIEERVLRHVSAAFTEDPLRVLRLARFAARFANFGFTIAPETGALMREMVASGELTTLTPERIWMETRKALATPNPARYFQVLQEFGALAALVQSPIPTAPLLSFRALTAKATQPLPSAHDDYEEALVTRYCLAYFDLQHDVTLTKSVHELWRVPNLCQKIADATVHVCQQFNHRHAALTATELLQILSALDSFRRPALWQQTLHCVQTVFAAYPEFHDMRQRKDFMVLSSALEQLQSITAADVIASGFVHQEISLELKRRRLQFLEQALATK</sequence>
<comment type="similarity">
    <text evidence="11">Belongs to the tRNA nucleotidyltransferase/poly(A) polymerase family.</text>
</comment>
<evidence type="ECO:0000256" key="2">
    <source>
        <dbReference type="ARBA" id="ARBA00022679"/>
    </source>
</evidence>
<dbReference type="InterPro" id="IPR002646">
    <property type="entry name" value="PolA_pol_head_dom"/>
</dbReference>
<comment type="cofactor">
    <cofactor evidence="1">
        <name>Mg(2+)</name>
        <dbReference type="ChEBI" id="CHEBI:18420"/>
    </cofactor>
</comment>
<keyword evidence="2 11" id="KW-0808">Transferase</keyword>
<keyword evidence="7" id="KW-0692">RNA repair</keyword>
<keyword evidence="15" id="KW-1185">Reference proteome</keyword>
<reference evidence="14 15" key="1">
    <citation type="journal article" date="2011" name="Front. Microbiol.">
        <title>Genomic signatures of strain selection and enhancement in Bacillus atrophaeus var. globigii, a historical biowarfare simulant.</title>
        <authorList>
            <person name="Gibbons H.S."/>
            <person name="Broomall S.M."/>
            <person name="McNew L.A."/>
            <person name="Daligault H."/>
            <person name="Chapman C."/>
            <person name="Bruce D."/>
            <person name="Karavis M."/>
            <person name="Krepps M."/>
            <person name="McGregor P.A."/>
            <person name="Hong C."/>
            <person name="Park K.H."/>
            <person name="Akmal A."/>
            <person name="Feldman A."/>
            <person name="Lin J.S."/>
            <person name="Chang W.E."/>
            <person name="Higgs B.W."/>
            <person name="Demirev P."/>
            <person name="Lindquist J."/>
            <person name="Liem A."/>
            <person name="Fochler E."/>
            <person name="Read T.D."/>
            <person name="Tapia R."/>
            <person name="Johnson S."/>
            <person name="Bishop-Lilly K.A."/>
            <person name="Detter C."/>
            <person name="Han C."/>
            <person name="Sozhamannan S."/>
            <person name="Rosenzweig C.N."/>
            <person name="Skowronski E.W."/>
        </authorList>
    </citation>
    <scope>NUCLEOTIDE SEQUENCE [LARGE SCALE GENOMIC DNA]</scope>
    <source>
        <strain evidence="14 15">AK5</strain>
    </source>
</reference>
<dbReference type="CDD" id="cd05398">
    <property type="entry name" value="NT_ClassII-CCAase"/>
    <property type="match status" value="1"/>
</dbReference>
<organism evidence="14 15">
    <name type="scientific">Aliidiomarina haloalkalitolerans</name>
    <dbReference type="NCBI Taxonomy" id="859059"/>
    <lineage>
        <taxon>Bacteria</taxon>
        <taxon>Pseudomonadati</taxon>
        <taxon>Pseudomonadota</taxon>
        <taxon>Gammaproteobacteria</taxon>
        <taxon>Alteromonadales</taxon>
        <taxon>Idiomarinaceae</taxon>
        <taxon>Aliidiomarina</taxon>
    </lineage>
</organism>
<dbReference type="Gene3D" id="1.10.3090.10">
    <property type="entry name" value="cca-adding enzyme, domain 2"/>
    <property type="match status" value="1"/>
</dbReference>
<keyword evidence="3" id="KW-0819">tRNA processing</keyword>
<dbReference type="SUPFAM" id="SSF81891">
    <property type="entry name" value="Poly A polymerase C-terminal region-like"/>
    <property type="match status" value="1"/>
</dbReference>
<evidence type="ECO:0000313" key="15">
    <source>
        <dbReference type="Proteomes" id="UP000288212"/>
    </source>
</evidence>
<dbReference type="Proteomes" id="UP000288212">
    <property type="component" value="Unassembled WGS sequence"/>
</dbReference>
<dbReference type="OrthoDB" id="9805698at2"/>
<evidence type="ECO:0000256" key="5">
    <source>
        <dbReference type="ARBA" id="ARBA00022723"/>
    </source>
</evidence>
<keyword evidence="8" id="KW-0067">ATP-binding</keyword>
<dbReference type="PANTHER" id="PTHR47545:SF1">
    <property type="entry name" value="MULTIFUNCTIONAL CCA PROTEIN"/>
    <property type="match status" value="1"/>
</dbReference>
<dbReference type="PANTHER" id="PTHR47545">
    <property type="entry name" value="MULTIFUNCTIONAL CCA PROTEIN"/>
    <property type="match status" value="1"/>
</dbReference>
<dbReference type="InterPro" id="IPR032828">
    <property type="entry name" value="PolyA_RNA-bd"/>
</dbReference>
<dbReference type="RefSeq" id="WP_126794142.1">
    <property type="nucleotide sequence ID" value="NZ_PIPI01000009.1"/>
</dbReference>
<dbReference type="Gene3D" id="3.30.460.10">
    <property type="entry name" value="Beta Polymerase, domain 2"/>
    <property type="match status" value="1"/>
</dbReference>
<evidence type="ECO:0000259" key="12">
    <source>
        <dbReference type="Pfam" id="PF01743"/>
    </source>
</evidence>
<dbReference type="AlphaFoldDB" id="A0A432VQE2"/>
<evidence type="ECO:0000256" key="8">
    <source>
        <dbReference type="ARBA" id="ARBA00022840"/>
    </source>
</evidence>
<keyword evidence="10 11" id="KW-0694">RNA-binding</keyword>
<evidence type="ECO:0000256" key="10">
    <source>
        <dbReference type="ARBA" id="ARBA00022884"/>
    </source>
</evidence>
<evidence type="ECO:0000256" key="3">
    <source>
        <dbReference type="ARBA" id="ARBA00022694"/>
    </source>
</evidence>
<dbReference type="SUPFAM" id="SSF81301">
    <property type="entry name" value="Nucleotidyltransferase"/>
    <property type="match status" value="1"/>
</dbReference>